<dbReference type="EMBL" id="DXCL01000036">
    <property type="protein sequence ID" value="HIZ03873.1"/>
    <property type="molecule type" value="Genomic_DNA"/>
</dbReference>
<keyword evidence="7" id="KW-0315">Glutamine amidotransferase</keyword>
<accession>A0A9D2IE94</accession>
<feature type="domain" description="Glutamine amidotransferase type-2" evidence="8">
    <location>
        <begin position="2"/>
        <end position="210"/>
    </location>
</feature>
<evidence type="ECO:0000256" key="1">
    <source>
        <dbReference type="ARBA" id="ARBA00001031"/>
    </source>
</evidence>
<dbReference type="InterPro" id="IPR001347">
    <property type="entry name" value="SIS_dom"/>
</dbReference>
<keyword evidence="5 10" id="KW-0808">Transferase</keyword>
<dbReference type="InterPro" id="IPR017932">
    <property type="entry name" value="GATase_2_dom"/>
</dbReference>
<dbReference type="InterPro" id="IPR046348">
    <property type="entry name" value="SIS_dom_sf"/>
</dbReference>
<dbReference type="InterPro" id="IPR029055">
    <property type="entry name" value="Ntn_hydrolases_N"/>
</dbReference>
<evidence type="ECO:0000256" key="5">
    <source>
        <dbReference type="ARBA" id="ARBA00022679"/>
    </source>
</evidence>
<dbReference type="CDD" id="cd00714">
    <property type="entry name" value="GFAT"/>
    <property type="match status" value="1"/>
</dbReference>
<dbReference type="GO" id="GO:0005829">
    <property type="term" value="C:cytosol"/>
    <property type="evidence" value="ECO:0007669"/>
    <property type="project" value="TreeGrafter"/>
</dbReference>
<reference evidence="10" key="1">
    <citation type="journal article" date="2021" name="PeerJ">
        <title>Extensive microbial diversity within the chicken gut microbiome revealed by metagenomics and culture.</title>
        <authorList>
            <person name="Gilroy R."/>
            <person name="Ravi A."/>
            <person name="Getino M."/>
            <person name="Pursley I."/>
            <person name="Horton D.L."/>
            <person name="Alikhan N.F."/>
            <person name="Baker D."/>
            <person name="Gharbi K."/>
            <person name="Hall N."/>
            <person name="Watson M."/>
            <person name="Adriaenssens E.M."/>
            <person name="Foster-Nyarko E."/>
            <person name="Jarju S."/>
            <person name="Secka A."/>
            <person name="Antonio M."/>
            <person name="Oren A."/>
            <person name="Chaudhuri R.R."/>
            <person name="La Ragione R."/>
            <person name="Hildebrand F."/>
            <person name="Pallen M.J."/>
        </authorList>
    </citation>
    <scope>NUCLEOTIDE SEQUENCE</scope>
    <source>
        <strain evidence="10">CHK187-5294</strain>
    </source>
</reference>
<dbReference type="GO" id="GO:0006047">
    <property type="term" value="P:UDP-N-acetylglucosamine metabolic process"/>
    <property type="evidence" value="ECO:0007669"/>
    <property type="project" value="TreeGrafter"/>
</dbReference>
<dbReference type="InterPro" id="IPR005855">
    <property type="entry name" value="GFAT"/>
</dbReference>
<reference evidence="10" key="2">
    <citation type="submission" date="2021-04" db="EMBL/GenBank/DDBJ databases">
        <authorList>
            <person name="Gilroy R."/>
        </authorList>
    </citation>
    <scope>NUCLEOTIDE SEQUENCE</scope>
    <source>
        <strain evidence="10">CHK187-5294</strain>
    </source>
</reference>
<feature type="domain" description="SIS" evidence="9">
    <location>
        <begin position="271"/>
        <end position="411"/>
    </location>
</feature>
<dbReference type="EC" id="2.6.1.16" evidence="2"/>
<gene>
    <name evidence="10" type="primary">glmS</name>
    <name evidence="10" type="ORF">H9727_06255</name>
</gene>
<evidence type="ECO:0000256" key="4">
    <source>
        <dbReference type="ARBA" id="ARBA00022576"/>
    </source>
</evidence>
<evidence type="ECO:0000256" key="6">
    <source>
        <dbReference type="ARBA" id="ARBA00022737"/>
    </source>
</evidence>
<evidence type="ECO:0000256" key="3">
    <source>
        <dbReference type="ARBA" id="ARBA00016090"/>
    </source>
</evidence>
<sequence>MCGIIGCVSEKDCYGALYDGLKRLEYRGYDSAGIAVLGEKLEIFKKKGGVANLSAFYARGGTGIGHTRWATHGAPSDTNAHPHRAGKIALVHNGIVENYASLKEELEEEGERFRSETDSEVLAKLVARAYRGDLLAAVREALSRAEGSYAVAVIAEDRPGELVAAKYKSPLVAGKGAAGLFVCSDVPALAGAADYIAQAEDGEFVRIAGGEIFFYDKELRPLPKTFFRPQRELCALSVAGGGYFMRAEIGEIPRALRDTLGLLKQTDFAPCARVLRGAKRVFAVACGTAYHSALVFADVAEREAGVPVICHTAGEFRYRPPLIGEGELLIAVSQSGETADTLEAARLAKARGAYVVAVTNIGCSSLAALADFCIVMGAGAEIAVAATKSYNCQLLCLYYLAAQLLFFKEQRYPDWFYALDDLCSAAERAFSCFAEADALADGLKSARAIYYLGRGLDLCTAKEGALKVKEIACVFAEGYPAGELKHGSLALVEEGFPVVCVSTSRALAKKSENALAEVKSRGGFCALFSQYGDVLEDSCADFKCLLPALPEALMPAVSVIPLQYFAYKMCIERGFDPDKPRNLAKSVTVE</sequence>
<keyword evidence="4 10" id="KW-0032">Aminotransferase</keyword>
<dbReference type="InterPro" id="IPR035490">
    <property type="entry name" value="GlmS/FrlB_SIS"/>
</dbReference>
<dbReference type="FunFam" id="3.60.20.10:FF:000006">
    <property type="entry name" value="Glutamine--fructose-6-phosphate aminotransferase [isomerizing]"/>
    <property type="match status" value="1"/>
</dbReference>
<comment type="caution">
    <text evidence="10">The sequence shown here is derived from an EMBL/GenBank/DDBJ whole genome shotgun (WGS) entry which is preliminary data.</text>
</comment>
<keyword evidence="6" id="KW-0677">Repeat</keyword>
<evidence type="ECO:0000259" key="9">
    <source>
        <dbReference type="PROSITE" id="PS51464"/>
    </source>
</evidence>
<comment type="catalytic activity">
    <reaction evidence="1">
        <text>D-fructose 6-phosphate + L-glutamine = D-glucosamine 6-phosphate + L-glutamate</text>
        <dbReference type="Rhea" id="RHEA:13237"/>
        <dbReference type="ChEBI" id="CHEBI:29985"/>
        <dbReference type="ChEBI" id="CHEBI:58359"/>
        <dbReference type="ChEBI" id="CHEBI:58725"/>
        <dbReference type="ChEBI" id="CHEBI:61527"/>
        <dbReference type="EC" id="2.6.1.16"/>
    </reaction>
</comment>
<dbReference type="GO" id="GO:0004360">
    <property type="term" value="F:glutamine-fructose-6-phosphate transaminase (isomerizing) activity"/>
    <property type="evidence" value="ECO:0007669"/>
    <property type="project" value="UniProtKB-EC"/>
</dbReference>
<dbReference type="PROSITE" id="PS51464">
    <property type="entry name" value="SIS"/>
    <property type="match status" value="2"/>
</dbReference>
<evidence type="ECO:0000259" key="8">
    <source>
        <dbReference type="PROSITE" id="PS51278"/>
    </source>
</evidence>
<dbReference type="AlphaFoldDB" id="A0A9D2IE94"/>
<evidence type="ECO:0000313" key="11">
    <source>
        <dbReference type="Proteomes" id="UP000824132"/>
    </source>
</evidence>
<evidence type="ECO:0000256" key="2">
    <source>
        <dbReference type="ARBA" id="ARBA00012916"/>
    </source>
</evidence>
<dbReference type="Gene3D" id="3.40.50.10490">
    <property type="entry name" value="Glucose-6-phosphate isomerase like protein, domain 1"/>
    <property type="match status" value="2"/>
</dbReference>
<dbReference type="CDD" id="cd05009">
    <property type="entry name" value="SIS_GlmS_GlmD_2"/>
    <property type="match status" value="1"/>
</dbReference>
<name>A0A9D2IE94_9FIRM</name>
<evidence type="ECO:0000256" key="7">
    <source>
        <dbReference type="ARBA" id="ARBA00022962"/>
    </source>
</evidence>
<dbReference type="Pfam" id="PF01380">
    <property type="entry name" value="SIS"/>
    <property type="match status" value="2"/>
</dbReference>
<feature type="domain" description="SIS" evidence="9">
    <location>
        <begin position="439"/>
        <end position="580"/>
    </location>
</feature>
<dbReference type="Pfam" id="PF13522">
    <property type="entry name" value="GATase_6"/>
    <property type="match status" value="1"/>
</dbReference>
<dbReference type="Proteomes" id="UP000824132">
    <property type="component" value="Unassembled WGS sequence"/>
</dbReference>
<protein>
    <recommendedName>
        <fullName evidence="3">Glutamine--fructose-6-phosphate aminotransferase [isomerizing]</fullName>
        <ecNumber evidence="2">2.6.1.16</ecNumber>
    </recommendedName>
</protein>
<dbReference type="SUPFAM" id="SSF53697">
    <property type="entry name" value="SIS domain"/>
    <property type="match status" value="1"/>
</dbReference>
<dbReference type="GO" id="GO:0006002">
    <property type="term" value="P:fructose 6-phosphate metabolic process"/>
    <property type="evidence" value="ECO:0007669"/>
    <property type="project" value="TreeGrafter"/>
</dbReference>
<dbReference type="PROSITE" id="PS51278">
    <property type="entry name" value="GATASE_TYPE_2"/>
    <property type="match status" value="1"/>
</dbReference>
<dbReference type="InterPro" id="IPR035466">
    <property type="entry name" value="GlmS/AgaS_SIS"/>
</dbReference>
<dbReference type="PANTHER" id="PTHR10937:SF0">
    <property type="entry name" value="GLUTAMINE--FRUCTOSE-6-PHOSPHATE TRANSAMINASE (ISOMERIZING)"/>
    <property type="match status" value="1"/>
</dbReference>
<dbReference type="GO" id="GO:0006487">
    <property type="term" value="P:protein N-linked glycosylation"/>
    <property type="evidence" value="ECO:0007669"/>
    <property type="project" value="TreeGrafter"/>
</dbReference>
<proteinExistence type="predicted"/>
<dbReference type="NCBIfam" id="NF001484">
    <property type="entry name" value="PRK00331.1"/>
    <property type="match status" value="1"/>
</dbReference>
<dbReference type="CDD" id="cd05008">
    <property type="entry name" value="SIS_GlmS_GlmD_1"/>
    <property type="match status" value="1"/>
</dbReference>
<evidence type="ECO:0000313" key="10">
    <source>
        <dbReference type="EMBL" id="HIZ03873.1"/>
    </source>
</evidence>
<dbReference type="SUPFAM" id="SSF56235">
    <property type="entry name" value="N-terminal nucleophile aminohydrolases (Ntn hydrolases)"/>
    <property type="match status" value="1"/>
</dbReference>
<dbReference type="GO" id="GO:0097367">
    <property type="term" value="F:carbohydrate derivative binding"/>
    <property type="evidence" value="ECO:0007669"/>
    <property type="project" value="InterPro"/>
</dbReference>
<organism evidence="10 11">
    <name type="scientific">Candidatus Borkfalkia avistercoris</name>
    <dbReference type="NCBI Taxonomy" id="2838504"/>
    <lineage>
        <taxon>Bacteria</taxon>
        <taxon>Bacillati</taxon>
        <taxon>Bacillota</taxon>
        <taxon>Clostridia</taxon>
        <taxon>Christensenellales</taxon>
        <taxon>Christensenellaceae</taxon>
        <taxon>Candidatus Borkfalkia</taxon>
    </lineage>
</organism>
<dbReference type="PANTHER" id="PTHR10937">
    <property type="entry name" value="GLUCOSAMINE--FRUCTOSE-6-PHOSPHATE AMINOTRANSFERASE, ISOMERIZING"/>
    <property type="match status" value="1"/>
</dbReference>
<dbReference type="Gene3D" id="3.60.20.10">
    <property type="entry name" value="Glutamine Phosphoribosylpyrophosphate, subunit 1, domain 1"/>
    <property type="match status" value="1"/>
</dbReference>
<dbReference type="NCBIfam" id="TIGR01135">
    <property type="entry name" value="glmS"/>
    <property type="match status" value="1"/>
</dbReference>
<dbReference type="InterPro" id="IPR047084">
    <property type="entry name" value="GFAT_N"/>
</dbReference>